<keyword evidence="2 8" id="KW-0813">Transport</keyword>
<keyword evidence="5 8" id="KW-0472">Membrane</keyword>
<dbReference type="Proteomes" id="UP000321523">
    <property type="component" value="Unassembled WGS sequence"/>
</dbReference>
<dbReference type="NCBIfam" id="NF004406">
    <property type="entry name" value="PRK05758.3-2"/>
    <property type="match status" value="1"/>
</dbReference>
<keyword evidence="10" id="KW-1185">Reference proteome</keyword>
<comment type="subcellular location">
    <subcellularLocation>
        <location evidence="8">Cell membrane</location>
        <topology evidence="8">Peripheral membrane protein</topology>
    </subcellularLocation>
    <subcellularLocation>
        <location evidence="1">Membrane</location>
    </subcellularLocation>
</comment>
<keyword evidence="4 8" id="KW-0406">Ion transport</keyword>
<accession>A0A512DVE6</accession>
<evidence type="ECO:0000256" key="7">
    <source>
        <dbReference type="ARBA" id="ARBA00023310"/>
    </source>
</evidence>
<dbReference type="GO" id="GO:0045259">
    <property type="term" value="C:proton-transporting ATP synthase complex"/>
    <property type="evidence" value="ECO:0007669"/>
    <property type="project" value="UniProtKB-KW"/>
</dbReference>
<evidence type="ECO:0000256" key="1">
    <source>
        <dbReference type="ARBA" id="ARBA00004370"/>
    </source>
</evidence>
<gene>
    <name evidence="8 9" type="primary">atpH</name>
    <name evidence="9" type="ORF">SAE02_45800</name>
</gene>
<dbReference type="PRINTS" id="PR00125">
    <property type="entry name" value="ATPASEDELTA"/>
</dbReference>
<dbReference type="InterPro" id="IPR000711">
    <property type="entry name" value="ATPase_OSCP/dsu"/>
</dbReference>
<reference evidence="9 10" key="1">
    <citation type="submission" date="2019-07" db="EMBL/GenBank/DDBJ databases">
        <title>Whole genome shotgun sequence of Skermanella aerolata NBRC 106429.</title>
        <authorList>
            <person name="Hosoyama A."/>
            <person name="Uohara A."/>
            <person name="Ohji S."/>
            <person name="Ichikawa N."/>
        </authorList>
    </citation>
    <scope>NUCLEOTIDE SEQUENCE [LARGE SCALE GENOMIC DNA]</scope>
    <source>
        <strain evidence="9 10">NBRC 106429</strain>
    </source>
</reference>
<evidence type="ECO:0000256" key="8">
    <source>
        <dbReference type="HAMAP-Rule" id="MF_01416"/>
    </source>
</evidence>
<evidence type="ECO:0000256" key="2">
    <source>
        <dbReference type="ARBA" id="ARBA00022448"/>
    </source>
</evidence>
<dbReference type="InterPro" id="IPR026015">
    <property type="entry name" value="ATP_synth_OSCP/delta_N_sf"/>
</dbReference>
<comment type="function">
    <text evidence="8">This protein is part of the stalk that links CF(0) to CF(1). It either transmits conformational changes from CF(0) to CF(1) or is implicated in proton conduction.</text>
</comment>
<dbReference type="AlphaFoldDB" id="A0A512DVE6"/>
<comment type="similarity">
    <text evidence="8">Belongs to the ATPase delta chain family.</text>
</comment>
<organism evidence="9 10">
    <name type="scientific">Skermanella aerolata</name>
    <dbReference type="NCBI Taxonomy" id="393310"/>
    <lineage>
        <taxon>Bacteria</taxon>
        <taxon>Pseudomonadati</taxon>
        <taxon>Pseudomonadota</taxon>
        <taxon>Alphaproteobacteria</taxon>
        <taxon>Rhodospirillales</taxon>
        <taxon>Azospirillaceae</taxon>
        <taxon>Skermanella</taxon>
    </lineage>
</organism>
<dbReference type="NCBIfam" id="NF004402">
    <property type="entry name" value="PRK05758.2-2"/>
    <property type="match status" value="1"/>
</dbReference>
<dbReference type="RefSeq" id="WP_044429982.1">
    <property type="nucleotide sequence ID" value="NZ_BJYZ01000021.1"/>
</dbReference>
<keyword evidence="3 8" id="KW-0375">Hydrogen ion transport</keyword>
<dbReference type="OrthoDB" id="9796185at2"/>
<proteinExistence type="inferred from homology"/>
<dbReference type="Gene3D" id="1.10.520.20">
    <property type="entry name" value="N-terminal domain of the delta subunit of the F1F0-ATP synthase"/>
    <property type="match status" value="1"/>
</dbReference>
<name>A0A512DVE6_9PROT</name>
<dbReference type="PANTHER" id="PTHR11910">
    <property type="entry name" value="ATP SYNTHASE DELTA CHAIN"/>
    <property type="match status" value="1"/>
</dbReference>
<dbReference type="PROSITE" id="PS00389">
    <property type="entry name" value="ATPASE_DELTA"/>
    <property type="match status" value="1"/>
</dbReference>
<dbReference type="NCBIfam" id="TIGR01145">
    <property type="entry name" value="ATP_synt_delta"/>
    <property type="match status" value="1"/>
</dbReference>
<dbReference type="GO" id="GO:0005886">
    <property type="term" value="C:plasma membrane"/>
    <property type="evidence" value="ECO:0007669"/>
    <property type="project" value="UniProtKB-SubCell"/>
</dbReference>
<evidence type="ECO:0000256" key="3">
    <source>
        <dbReference type="ARBA" id="ARBA00022781"/>
    </source>
</evidence>
<dbReference type="InterPro" id="IPR020781">
    <property type="entry name" value="ATPase_OSCP/d_CS"/>
</dbReference>
<keyword evidence="7 8" id="KW-0066">ATP synthesis</keyword>
<comment type="function">
    <text evidence="8">F(1)F(0) ATP synthase produces ATP from ADP in the presence of a proton or sodium gradient. F-type ATPases consist of two structural domains, F(1) containing the extramembraneous catalytic core and F(0) containing the membrane proton channel, linked together by a central stalk and a peripheral stalk. During catalysis, ATP synthesis in the catalytic domain of F(1) is coupled via a rotary mechanism of the central stalk subunits to proton translocation.</text>
</comment>
<keyword evidence="6 8" id="KW-0139">CF(1)</keyword>
<dbReference type="GO" id="GO:0046933">
    <property type="term" value="F:proton-transporting ATP synthase activity, rotational mechanism"/>
    <property type="evidence" value="ECO:0007669"/>
    <property type="project" value="UniProtKB-UniRule"/>
</dbReference>
<sequence>MASEGTGVSGLAGRYATALFELADENKALDQVAQDLAAIKQMLVDSPDLNRMVRSPVLSRGDQSRAMNALLKQAGVSELTQRFIGLVAQNRRLFALRGMIDGYLAELARRRGQMTADVTSAHKLSDPQVQALTDALRAQLGSKIEVKVTVDPSLIGGLIVKVGSRMIDSSVRTKLNKLQIAMKGVG</sequence>
<comment type="caution">
    <text evidence="9">The sequence shown here is derived from an EMBL/GenBank/DDBJ whole genome shotgun (WGS) entry which is preliminary data.</text>
</comment>
<keyword evidence="8" id="KW-1003">Cell membrane</keyword>
<evidence type="ECO:0000256" key="4">
    <source>
        <dbReference type="ARBA" id="ARBA00023065"/>
    </source>
</evidence>
<evidence type="ECO:0000256" key="6">
    <source>
        <dbReference type="ARBA" id="ARBA00023196"/>
    </source>
</evidence>
<dbReference type="HAMAP" id="MF_01416">
    <property type="entry name" value="ATP_synth_delta_bact"/>
    <property type="match status" value="1"/>
</dbReference>
<dbReference type="EMBL" id="BJYZ01000021">
    <property type="protein sequence ID" value="GEO40432.1"/>
    <property type="molecule type" value="Genomic_DNA"/>
</dbReference>
<protein>
    <recommendedName>
        <fullName evidence="8">ATP synthase subunit delta</fullName>
    </recommendedName>
    <alternativeName>
        <fullName evidence="8">ATP synthase F(1) sector subunit delta</fullName>
    </alternativeName>
    <alternativeName>
        <fullName evidence="8">F-type ATPase subunit delta</fullName>
        <shortName evidence="8">F-ATPase subunit delta</shortName>
    </alternativeName>
</protein>
<evidence type="ECO:0000313" key="9">
    <source>
        <dbReference type="EMBL" id="GEO40432.1"/>
    </source>
</evidence>
<dbReference type="Pfam" id="PF00213">
    <property type="entry name" value="OSCP"/>
    <property type="match status" value="1"/>
</dbReference>
<evidence type="ECO:0000256" key="5">
    <source>
        <dbReference type="ARBA" id="ARBA00023136"/>
    </source>
</evidence>
<dbReference type="SUPFAM" id="SSF47928">
    <property type="entry name" value="N-terminal domain of the delta subunit of the F1F0-ATP synthase"/>
    <property type="match status" value="1"/>
</dbReference>
<evidence type="ECO:0000313" key="10">
    <source>
        <dbReference type="Proteomes" id="UP000321523"/>
    </source>
</evidence>